<evidence type="ECO:0000313" key="2">
    <source>
        <dbReference type="Proteomes" id="UP000009026"/>
    </source>
</evidence>
<dbReference type="EMBL" id="CP012109">
    <property type="protein sequence ID" value="AKQ66594.1"/>
    <property type="molecule type" value="Genomic_DNA"/>
</dbReference>
<dbReference type="STRING" id="1297742.A176_003506"/>
<keyword evidence="2" id="KW-1185">Reference proteome</keyword>
<reference evidence="1 2" key="1">
    <citation type="journal article" date="2016" name="PLoS ONE">
        <title>Complete Genome Sequence and Comparative Genomics of a Novel Myxobacterium Myxococcus hansupus.</title>
        <authorList>
            <person name="Sharma G."/>
            <person name="Narwani T."/>
            <person name="Subramanian S."/>
        </authorList>
    </citation>
    <scope>NUCLEOTIDE SEQUENCE [LARGE SCALE GENOMIC DNA]</scope>
    <source>
        <strain evidence="2">mixupus</strain>
    </source>
</reference>
<dbReference type="Proteomes" id="UP000009026">
    <property type="component" value="Chromosome"/>
</dbReference>
<name>A0A0H4WUW9_9BACT</name>
<protein>
    <submittedName>
        <fullName evidence="1">Uncharacterized protein</fullName>
    </submittedName>
</protein>
<dbReference type="KEGG" id="mym:A176_003506"/>
<organism evidence="1 2">
    <name type="scientific">Pseudomyxococcus hansupus</name>
    <dbReference type="NCBI Taxonomy" id="1297742"/>
    <lineage>
        <taxon>Bacteria</taxon>
        <taxon>Pseudomonadati</taxon>
        <taxon>Myxococcota</taxon>
        <taxon>Myxococcia</taxon>
        <taxon>Myxococcales</taxon>
        <taxon>Cystobacterineae</taxon>
        <taxon>Myxococcaceae</taxon>
        <taxon>Pseudomyxococcus</taxon>
    </lineage>
</organism>
<accession>A0A0H4WUW9</accession>
<dbReference type="eggNOG" id="ENOG5030WG0">
    <property type="taxonomic scope" value="Bacteria"/>
</dbReference>
<dbReference type="RefSeq" id="WP_002639382.1">
    <property type="nucleotide sequence ID" value="NZ_CP012109.1"/>
</dbReference>
<evidence type="ECO:0000313" key="1">
    <source>
        <dbReference type="EMBL" id="AKQ66594.1"/>
    </source>
</evidence>
<gene>
    <name evidence="1" type="ORF">A176_003506</name>
</gene>
<proteinExistence type="predicted"/>
<sequence>MSSTADVVEGISRLIQALDELFQTQTFEALVDLVQQLGIGGPVSQALRAIGTVLEHLVDWISKLEKVAAIPTMLEALAPTLEQVKGITTSREQDLREAGLDALVPLTTAARALFDVLNRVRKGAEAILKGLLDPAALARLRQSVMDFAATLKAYEERLKAKPASTQTMKRVTP</sequence>
<dbReference type="OrthoDB" id="5382765at2"/>
<dbReference type="AlphaFoldDB" id="A0A0H4WUW9"/>
<dbReference type="PATRIC" id="fig|1297742.4.peg.3538"/>